<protein>
    <recommendedName>
        <fullName evidence="1">IrrE N-terminal-like domain-containing protein</fullName>
    </recommendedName>
</protein>
<reference evidence="3" key="1">
    <citation type="journal article" date="2015" name="MBio">
        <title>Genome-Resolved Metagenomic Analysis Reveals Roles for Candidate Phyla and Other Microbial Community Members in Biogeochemical Transformations in Oil Reservoirs.</title>
        <authorList>
            <person name="Hu P."/>
            <person name="Tom L."/>
            <person name="Singh A."/>
            <person name="Thomas B.C."/>
            <person name="Baker B.J."/>
            <person name="Piceno Y.M."/>
            <person name="Andersen G.L."/>
            <person name="Banfield J.F."/>
        </authorList>
    </citation>
    <scope>NUCLEOTIDE SEQUENCE [LARGE SCALE GENOMIC DNA]</scope>
</reference>
<proteinExistence type="predicted"/>
<dbReference type="EMBL" id="LGGP01000387">
    <property type="protein sequence ID" value="KUK78333.1"/>
    <property type="molecule type" value="Genomic_DNA"/>
</dbReference>
<sequence length="249" mass="28557">MPEDIRINANALSLRRQLGEDPYSPIDIFSALGSIEDLTLVYYPLGKRISGMCLRVEDNKIIVVNSEQTYGRQRFTAAHELCHIYFHEDLHKVICPFAFDEKDAAEIEANKFASYFLAPYESLREFLSKRIQKSGRISLENVVETEQYYGLSRQATLIRLIKEGYITEEEASEMQTGVIKSAQGLGYDVALYKPSSEEKKTMTLGKYVKLAEALREREAISEGLYEQYLLDAFRPDIVYGTAENEERYD</sequence>
<gene>
    <name evidence="2" type="ORF">XD94_1756</name>
</gene>
<dbReference type="AlphaFoldDB" id="A0A101HK74"/>
<accession>A0A101HK74</accession>
<dbReference type="Pfam" id="PF06114">
    <property type="entry name" value="Peptidase_M78"/>
    <property type="match status" value="1"/>
</dbReference>
<dbReference type="PATRIC" id="fig|1184387.3.peg.170"/>
<dbReference type="InterPro" id="IPR010359">
    <property type="entry name" value="IrrE_HExxH"/>
</dbReference>
<comment type="caution">
    <text evidence="2">The sequence shown here is derived from an EMBL/GenBank/DDBJ whole genome shotgun (WGS) entry which is preliminary data.</text>
</comment>
<evidence type="ECO:0000313" key="3">
    <source>
        <dbReference type="Proteomes" id="UP000054092"/>
    </source>
</evidence>
<feature type="domain" description="IrrE N-terminal-like" evidence="1">
    <location>
        <begin position="50"/>
        <end position="160"/>
    </location>
</feature>
<dbReference type="InterPro" id="IPR052345">
    <property type="entry name" value="Rad_response_metalloprotease"/>
</dbReference>
<name>A0A101HK74_9BACT</name>
<organism evidence="2 3">
    <name type="scientific">Mesotoga prima</name>
    <dbReference type="NCBI Taxonomy" id="1184387"/>
    <lineage>
        <taxon>Bacteria</taxon>
        <taxon>Thermotogati</taxon>
        <taxon>Thermotogota</taxon>
        <taxon>Thermotogae</taxon>
        <taxon>Kosmotogales</taxon>
        <taxon>Kosmotogaceae</taxon>
        <taxon>Mesotoga</taxon>
    </lineage>
</organism>
<dbReference type="Gene3D" id="1.10.10.2910">
    <property type="match status" value="1"/>
</dbReference>
<evidence type="ECO:0000259" key="1">
    <source>
        <dbReference type="Pfam" id="PF06114"/>
    </source>
</evidence>
<evidence type="ECO:0000313" key="2">
    <source>
        <dbReference type="EMBL" id="KUK78333.1"/>
    </source>
</evidence>
<dbReference type="PANTHER" id="PTHR43236:SF1">
    <property type="entry name" value="BLL7220 PROTEIN"/>
    <property type="match status" value="1"/>
</dbReference>
<dbReference type="PANTHER" id="PTHR43236">
    <property type="entry name" value="ANTITOXIN HIGA1"/>
    <property type="match status" value="1"/>
</dbReference>
<dbReference type="Proteomes" id="UP000054092">
    <property type="component" value="Unassembled WGS sequence"/>
</dbReference>